<dbReference type="EMBL" id="CP002525">
    <property type="protein sequence ID" value="ADX98217.1"/>
    <property type="molecule type" value="Genomic_DNA"/>
</dbReference>
<organism evidence="2 3">
    <name type="scientific">Mycoplasma suis (strain Illinois)</name>
    <dbReference type="NCBI Taxonomy" id="768700"/>
    <lineage>
        <taxon>Bacteria</taxon>
        <taxon>Bacillati</taxon>
        <taxon>Mycoplasmatota</taxon>
        <taxon>Mollicutes</taxon>
        <taxon>Mycoplasmataceae</taxon>
        <taxon>Mycoplasma</taxon>
    </lineage>
</organism>
<accession>F0QRU7</accession>
<dbReference type="KEGG" id="mss:MSU_0686"/>
<dbReference type="Proteomes" id="UP000007484">
    <property type="component" value="Chromosome"/>
</dbReference>
<reference evidence="2 3" key="1">
    <citation type="journal article" date="2011" name="J. Bacteriol.">
        <title>Complete genome sequences of two hemotropic Mycoplasmas, Mycoplasma haemofelis strain Ohio2 and Mycoplasma suis strain Illinois.</title>
        <authorList>
            <person name="Messick J.B."/>
            <person name="Santos A.P."/>
            <person name="Guimaraes A.M."/>
        </authorList>
    </citation>
    <scope>NUCLEOTIDE SEQUENCE [LARGE SCALE GENOMIC DNA]</scope>
    <source>
        <strain evidence="2 3">Illinois</strain>
    </source>
</reference>
<name>F0QRU7_MYCSL</name>
<sequence length="431" mass="48984">MKIAATQRFSNDGDGTGTKAMLDSESKFEKVQGIWFDDIDWGVDVSYDKVNEGESAESDCVYLDSSGYAYGCKKVNGWNDGNNQGTAFQRRLGKEKIGLQKNGWGMMVGKVSFVMGLIEMVKGDRSNGGGERFENKWNEWFEEDSSEKSCLKVSEEEKKRGSSENHKYEKKKCKWKLREDKRRSVLSIFKKVFADEKTWAEKSFKKEHIRGLCEEKSKWQESNFGSNGGNVMERIKGELKNTHCNKWESNYGGGGGDYVKGWSVNGEIKVIEGQVFEFGEGSREGDTELLAFEKEGNGSDVFKDEKGEGRTNEKVTAGDWLKSARWDGKLGDQSCSSVEQWRTRFDSKAGGSSNDCLSSSGSGKEGKISNNWLHDQDWEKIKKKFGFMKKSEENKCQWLMKEPFTGREHKDLRPEHTMVMGFRLEGSFINY</sequence>
<proteinExistence type="predicted"/>
<evidence type="ECO:0000313" key="3">
    <source>
        <dbReference type="Proteomes" id="UP000007484"/>
    </source>
</evidence>
<feature type="region of interest" description="Disordered" evidence="1">
    <location>
        <begin position="346"/>
        <end position="368"/>
    </location>
</feature>
<feature type="compositionally biased region" description="Low complexity" evidence="1">
    <location>
        <begin position="350"/>
        <end position="362"/>
    </location>
</feature>
<keyword evidence="3" id="KW-1185">Reference proteome</keyword>
<evidence type="ECO:0000256" key="1">
    <source>
        <dbReference type="SAM" id="MobiDB-lite"/>
    </source>
</evidence>
<evidence type="ECO:0000313" key="2">
    <source>
        <dbReference type="EMBL" id="ADX98217.1"/>
    </source>
</evidence>
<dbReference type="AlphaFoldDB" id="F0QRU7"/>
<gene>
    <name evidence="2" type="ordered locus">MSU_0686</name>
</gene>
<dbReference type="HOGENOM" id="CLU_057098_0_0_14"/>
<protein>
    <submittedName>
        <fullName evidence="2">Uncharacterized protein</fullName>
    </submittedName>
</protein>
<dbReference type="STRING" id="768700.MSU_0686"/>